<dbReference type="EMBL" id="CM000882">
    <property type="protein sequence ID" value="PNT65757.1"/>
    <property type="molecule type" value="Genomic_DNA"/>
</dbReference>
<dbReference type="EnsemblPlants" id="PNT65757">
    <property type="protein sequence ID" value="PNT65757"/>
    <property type="gene ID" value="BRADI_3g02115v3"/>
</dbReference>
<feature type="chain" id="PRO_5036319174" evidence="2">
    <location>
        <begin position="19"/>
        <end position="71"/>
    </location>
</feature>
<name>A0A2K2CUP9_BRADI</name>
<keyword evidence="2" id="KW-0732">Signal</keyword>
<gene>
    <name evidence="3" type="ORF">BRADI_3g02115v3</name>
</gene>
<dbReference type="AlphaFoldDB" id="A0A2K2CUP9"/>
<accession>A0A2K2CUP9</accession>
<dbReference type="InParanoid" id="A0A2K2CUP9"/>
<evidence type="ECO:0000313" key="5">
    <source>
        <dbReference type="Proteomes" id="UP000008810"/>
    </source>
</evidence>
<reference evidence="3 4" key="1">
    <citation type="journal article" date="2010" name="Nature">
        <title>Genome sequencing and analysis of the model grass Brachypodium distachyon.</title>
        <authorList>
            <consortium name="International Brachypodium Initiative"/>
        </authorList>
    </citation>
    <scope>NUCLEOTIDE SEQUENCE [LARGE SCALE GENOMIC DNA]</scope>
    <source>
        <strain evidence="3 4">Bd21</strain>
    </source>
</reference>
<reference evidence="3" key="2">
    <citation type="submission" date="2017-06" db="EMBL/GenBank/DDBJ databases">
        <title>WGS assembly of Brachypodium distachyon.</title>
        <authorList>
            <consortium name="The International Brachypodium Initiative"/>
            <person name="Lucas S."/>
            <person name="Harmon-Smith M."/>
            <person name="Lail K."/>
            <person name="Tice H."/>
            <person name="Grimwood J."/>
            <person name="Bruce D."/>
            <person name="Barry K."/>
            <person name="Shu S."/>
            <person name="Lindquist E."/>
            <person name="Wang M."/>
            <person name="Pitluck S."/>
            <person name="Vogel J.P."/>
            <person name="Garvin D.F."/>
            <person name="Mockler T.C."/>
            <person name="Schmutz J."/>
            <person name="Rokhsar D."/>
            <person name="Bevan M.W."/>
        </authorList>
    </citation>
    <scope>NUCLEOTIDE SEQUENCE</scope>
    <source>
        <strain evidence="3">Bd21</strain>
    </source>
</reference>
<feature type="region of interest" description="Disordered" evidence="1">
    <location>
        <begin position="21"/>
        <end position="71"/>
    </location>
</feature>
<evidence type="ECO:0000313" key="4">
    <source>
        <dbReference type="EnsemblPlants" id="PNT65757"/>
    </source>
</evidence>
<feature type="signal peptide" evidence="2">
    <location>
        <begin position="1"/>
        <end position="18"/>
    </location>
</feature>
<evidence type="ECO:0000313" key="3">
    <source>
        <dbReference type="EMBL" id="PNT65757.1"/>
    </source>
</evidence>
<proteinExistence type="predicted"/>
<dbReference type="Gramene" id="PNT65757">
    <property type="protein sequence ID" value="PNT65757"/>
    <property type="gene ID" value="BRADI_3g02115v3"/>
</dbReference>
<protein>
    <submittedName>
        <fullName evidence="3 4">Uncharacterized protein</fullName>
    </submittedName>
</protein>
<keyword evidence="5" id="KW-1185">Reference proteome</keyword>
<evidence type="ECO:0000256" key="1">
    <source>
        <dbReference type="SAM" id="MobiDB-lite"/>
    </source>
</evidence>
<organism evidence="3">
    <name type="scientific">Brachypodium distachyon</name>
    <name type="common">Purple false brome</name>
    <name type="synonym">Trachynia distachya</name>
    <dbReference type="NCBI Taxonomy" id="15368"/>
    <lineage>
        <taxon>Eukaryota</taxon>
        <taxon>Viridiplantae</taxon>
        <taxon>Streptophyta</taxon>
        <taxon>Embryophyta</taxon>
        <taxon>Tracheophyta</taxon>
        <taxon>Spermatophyta</taxon>
        <taxon>Magnoliopsida</taxon>
        <taxon>Liliopsida</taxon>
        <taxon>Poales</taxon>
        <taxon>Poaceae</taxon>
        <taxon>BOP clade</taxon>
        <taxon>Pooideae</taxon>
        <taxon>Stipodae</taxon>
        <taxon>Brachypodieae</taxon>
        <taxon>Brachypodium</taxon>
    </lineage>
</organism>
<sequence>MVYIIVSLLLNSPAHIDCDNTEATQVGPPGLSTSSVTPFDAGRGEDPHRVGNPVDSGRAQRCLHGSGPLLN</sequence>
<reference evidence="4" key="3">
    <citation type="submission" date="2018-08" db="UniProtKB">
        <authorList>
            <consortium name="EnsemblPlants"/>
        </authorList>
    </citation>
    <scope>IDENTIFICATION</scope>
    <source>
        <strain evidence="4">cv. Bd21</strain>
    </source>
</reference>
<evidence type="ECO:0000256" key="2">
    <source>
        <dbReference type="SAM" id="SignalP"/>
    </source>
</evidence>
<dbReference type="Proteomes" id="UP000008810">
    <property type="component" value="Chromosome 3"/>
</dbReference>